<keyword evidence="3" id="KW-1185">Reference proteome</keyword>
<organism evidence="2 3">
    <name type="scientific">Simiduia aestuariiviva</name>
    <dbReference type="NCBI Taxonomy" id="1510459"/>
    <lineage>
        <taxon>Bacteria</taxon>
        <taxon>Pseudomonadati</taxon>
        <taxon>Pseudomonadota</taxon>
        <taxon>Gammaproteobacteria</taxon>
        <taxon>Cellvibrionales</taxon>
        <taxon>Cellvibrionaceae</taxon>
        <taxon>Simiduia</taxon>
    </lineage>
</organism>
<sequence>MPNSRLIILLLLVAYIFSPTLFGWVINPEGSWYRPFILWVIVIVIAYFIQVAGRSKRNDL</sequence>
<keyword evidence="1" id="KW-1133">Transmembrane helix</keyword>
<reference evidence="2 3" key="1">
    <citation type="submission" date="2020-08" db="EMBL/GenBank/DDBJ databases">
        <title>Genomic Encyclopedia of Type Strains, Phase III (KMG-III): the genomes of soil and plant-associated and newly described type strains.</title>
        <authorList>
            <person name="Whitman W."/>
        </authorList>
    </citation>
    <scope>NUCLEOTIDE SEQUENCE [LARGE SCALE GENOMIC DNA]</scope>
    <source>
        <strain evidence="2 3">CECT 8571</strain>
    </source>
</reference>
<dbReference type="Proteomes" id="UP000559987">
    <property type="component" value="Unassembled WGS sequence"/>
</dbReference>
<feature type="transmembrane region" description="Helical" evidence="1">
    <location>
        <begin position="7"/>
        <end position="26"/>
    </location>
</feature>
<name>A0A839US57_9GAMM</name>
<evidence type="ECO:0000313" key="2">
    <source>
        <dbReference type="EMBL" id="MBB3169310.1"/>
    </source>
</evidence>
<evidence type="ECO:0000313" key="3">
    <source>
        <dbReference type="Proteomes" id="UP000559987"/>
    </source>
</evidence>
<dbReference type="EMBL" id="JACHXZ010000003">
    <property type="protein sequence ID" value="MBB3169310.1"/>
    <property type="molecule type" value="Genomic_DNA"/>
</dbReference>
<proteinExistence type="predicted"/>
<comment type="caution">
    <text evidence="2">The sequence shown here is derived from an EMBL/GenBank/DDBJ whole genome shotgun (WGS) entry which is preliminary data.</text>
</comment>
<evidence type="ECO:0000256" key="1">
    <source>
        <dbReference type="SAM" id="Phobius"/>
    </source>
</evidence>
<protein>
    <submittedName>
        <fullName evidence="2">Cyanate permease</fullName>
    </submittedName>
</protein>
<keyword evidence="1" id="KW-0812">Transmembrane</keyword>
<dbReference type="AlphaFoldDB" id="A0A839US57"/>
<feature type="transmembrane region" description="Helical" evidence="1">
    <location>
        <begin position="32"/>
        <end position="49"/>
    </location>
</feature>
<dbReference type="RefSeq" id="WP_183910790.1">
    <property type="nucleotide sequence ID" value="NZ_JACHXZ010000003.1"/>
</dbReference>
<gene>
    <name evidence="2" type="ORF">FHS30_002518</name>
</gene>
<accession>A0A839US57</accession>
<keyword evidence="1" id="KW-0472">Membrane</keyword>